<accession>A0A0F6SJ35</accession>
<dbReference type="Pfam" id="PF07460">
    <property type="entry name" value="NUMOD3"/>
    <property type="match status" value="2"/>
</dbReference>
<sequence length="208" mass="25075">MWTKSFNKEKYGFIYIWFDRKRKMYYIGSHWGHVDDRYVCSSNRMRDAYRRRKDDFKRKILTYVFTNRQDLLDMEQRWFDLVKRKDRYYNLHFDVKNPWWMDSDYGLTVRQKISKANKGKPKPSPSDETRVKMGAANKGKVLSEEHKERIAAPQRKTYTFISPDGQLITTQNLKLFCVENNLSPTNMCQLAKGTYKRVTYNGWRVCQS</sequence>
<evidence type="ECO:0000256" key="1">
    <source>
        <dbReference type="ARBA" id="ARBA00001946"/>
    </source>
</evidence>
<reference evidence="5 6" key="1">
    <citation type="submission" date="2015-04" db="EMBL/GenBank/DDBJ databases">
        <authorList>
            <person name="Hodson T.S."/>
            <person name="Hyde J.R."/>
            <person name="Schouten J.T."/>
            <person name="Crockett J.T."/>
            <person name="Smith T.A."/>
            <person name="Merrill B.D."/>
            <person name="Crook M.B."/>
            <person name="Griffitts J.S."/>
            <person name="Burnett S.H."/>
            <person name="Grose J.H."/>
            <person name="Breakwell D.P."/>
        </authorList>
    </citation>
    <scope>NUCLEOTIDE SEQUENCE [LARGE SCALE GENOMIC DNA]</scope>
</reference>
<organism evidence="5 6">
    <name type="scientific">Sinorhizobium phage phiN3</name>
    <dbReference type="NCBI Taxonomy" id="1647405"/>
    <lineage>
        <taxon>Viruses</taxon>
        <taxon>Duplodnaviria</taxon>
        <taxon>Heunggongvirae</taxon>
        <taxon>Uroviricota</taxon>
        <taxon>Caudoviricetes</taxon>
        <taxon>Emdodecavirus</taxon>
        <taxon>Emdodecavirus N3</taxon>
    </lineage>
</organism>
<comment type="similarity">
    <text evidence="2">To endonucleases of group I introns of fungi and phage.</text>
</comment>
<dbReference type="InterPro" id="IPR000305">
    <property type="entry name" value="GIY-YIG_endonuc"/>
</dbReference>
<dbReference type="GeneID" id="26638985"/>
<dbReference type="Pfam" id="PF01541">
    <property type="entry name" value="GIY-YIG"/>
    <property type="match status" value="1"/>
</dbReference>
<protein>
    <submittedName>
        <fullName evidence="5">Putative homing endonuclease</fullName>
    </submittedName>
</protein>
<dbReference type="GO" id="GO:0003677">
    <property type="term" value="F:DNA binding"/>
    <property type="evidence" value="ECO:0007669"/>
    <property type="project" value="InterPro"/>
</dbReference>
<keyword evidence="5" id="KW-0540">Nuclease</keyword>
<evidence type="ECO:0000256" key="2">
    <source>
        <dbReference type="ARBA" id="ARBA00010045"/>
    </source>
</evidence>
<dbReference type="RefSeq" id="YP_009212490.1">
    <property type="nucleotide sequence ID" value="NC_028945.1"/>
</dbReference>
<keyword evidence="5" id="KW-0255">Endonuclease</keyword>
<keyword evidence="3" id="KW-0460">Magnesium</keyword>
<dbReference type="Gene3D" id="1.10.10.10">
    <property type="entry name" value="Winged helix-like DNA-binding domain superfamily/Winged helix DNA-binding domain"/>
    <property type="match status" value="1"/>
</dbReference>
<name>A0A0F6SJ35_9CAUD</name>
<keyword evidence="5" id="KW-0378">Hydrolase</keyword>
<dbReference type="EMBL" id="KR052482">
    <property type="protein sequence ID" value="AKF13513.1"/>
    <property type="molecule type" value="Genomic_DNA"/>
</dbReference>
<dbReference type="InterPro" id="IPR036388">
    <property type="entry name" value="WH-like_DNA-bd_sf"/>
</dbReference>
<proteinExistence type="predicted"/>
<feature type="domain" description="GIY-YIG" evidence="4">
    <location>
        <begin position="10"/>
        <end position="91"/>
    </location>
</feature>
<evidence type="ECO:0000259" key="4">
    <source>
        <dbReference type="PROSITE" id="PS50164"/>
    </source>
</evidence>
<dbReference type="SUPFAM" id="SSF82771">
    <property type="entry name" value="GIY-YIG endonuclease"/>
    <property type="match status" value="1"/>
</dbReference>
<evidence type="ECO:0000313" key="5">
    <source>
        <dbReference type="EMBL" id="AKF13513.1"/>
    </source>
</evidence>
<comment type="cofactor">
    <cofactor evidence="1">
        <name>Mg(2+)</name>
        <dbReference type="ChEBI" id="CHEBI:18420"/>
    </cofactor>
</comment>
<gene>
    <name evidence="5" type="ORF">PHIN3_250</name>
</gene>
<dbReference type="KEGG" id="vg:26638985"/>
<dbReference type="Proteomes" id="UP000202958">
    <property type="component" value="Segment"/>
</dbReference>
<evidence type="ECO:0000256" key="3">
    <source>
        <dbReference type="ARBA" id="ARBA00022842"/>
    </source>
</evidence>
<evidence type="ECO:0000313" key="6">
    <source>
        <dbReference type="Proteomes" id="UP000202958"/>
    </source>
</evidence>
<dbReference type="PROSITE" id="PS50164">
    <property type="entry name" value="GIY_YIG"/>
    <property type="match status" value="1"/>
</dbReference>
<dbReference type="OrthoDB" id="8611at10239"/>
<keyword evidence="6" id="KW-1185">Reference proteome</keyword>
<dbReference type="GO" id="GO:0004519">
    <property type="term" value="F:endonuclease activity"/>
    <property type="evidence" value="ECO:0007669"/>
    <property type="project" value="UniProtKB-KW"/>
</dbReference>
<dbReference type="InterPro" id="IPR003611">
    <property type="entry name" value="NUMOD3"/>
</dbReference>
<dbReference type="InterPro" id="IPR035901">
    <property type="entry name" value="GIY-YIG_endonuc_sf"/>
</dbReference>